<keyword evidence="4" id="KW-1185">Reference proteome</keyword>
<name>A0A814T874_ADIRI</name>
<evidence type="ECO:0000313" key="2">
    <source>
        <dbReference type="EMBL" id="CAF1158013.1"/>
    </source>
</evidence>
<evidence type="ECO:0000313" key="5">
    <source>
        <dbReference type="Proteomes" id="UP000663852"/>
    </source>
</evidence>
<evidence type="ECO:0000259" key="1">
    <source>
        <dbReference type="Pfam" id="PF13843"/>
    </source>
</evidence>
<dbReference type="Proteomes" id="UP000663828">
    <property type="component" value="Unassembled WGS sequence"/>
</dbReference>
<dbReference type="Proteomes" id="UP000663852">
    <property type="component" value="Unassembled WGS sequence"/>
</dbReference>
<dbReference type="AlphaFoldDB" id="A0A814T874"/>
<gene>
    <name evidence="2" type="ORF">EDS130_LOCUS22982</name>
    <name evidence="3" type="ORF">XAT740_LOCUS34686</name>
</gene>
<comment type="caution">
    <text evidence="2">The sequence shown here is derived from an EMBL/GenBank/DDBJ whole genome shotgun (WGS) entry which is preliminary data.</text>
</comment>
<dbReference type="Pfam" id="PF13843">
    <property type="entry name" value="DDE_Tnp_1_7"/>
    <property type="match status" value="1"/>
</dbReference>
<feature type="domain" description="PiggyBac transposable element-derived protein" evidence="1">
    <location>
        <begin position="1"/>
        <end position="227"/>
    </location>
</feature>
<accession>A0A814T874</accession>
<dbReference type="EMBL" id="CAJNOR010003413">
    <property type="protein sequence ID" value="CAF1411296.1"/>
    <property type="molecule type" value="Genomic_DNA"/>
</dbReference>
<evidence type="ECO:0000313" key="3">
    <source>
        <dbReference type="EMBL" id="CAF1411296.1"/>
    </source>
</evidence>
<proteinExistence type="predicted"/>
<protein>
    <recommendedName>
        <fullName evidence="1">PiggyBac transposable element-derived protein domain-containing protein</fullName>
    </recommendedName>
</protein>
<dbReference type="PANTHER" id="PTHR47272">
    <property type="entry name" value="DDE_TNP_1_7 DOMAIN-CONTAINING PROTEIN"/>
    <property type="match status" value="1"/>
</dbReference>
<evidence type="ECO:0000313" key="4">
    <source>
        <dbReference type="Proteomes" id="UP000663828"/>
    </source>
</evidence>
<dbReference type="InterPro" id="IPR029526">
    <property type="entry name" value="PGBD"/>
</dbReference>
<sequence>MYWSKPTKQALISSILTCHRFDEVLSILHFNNNEEEPTKADNNYDKLFKIRPLINHFNTKFQSAAIPEVICSADEQIVPYKGFSNLKRYNSSKPHSWGYKIYAREGKSSYLYQFEIEGDNQLITIDSNIGSAGNVVIRLTQNLHPNSFIAYDNYYATIRLIKFLNVKQYHVVSTMRTNRLHVPLLKPVKLLKREGRGSFDFLTTDDGHIVVTKWFDTKAVYILSNCFGPTPAAQQLVISLGGAQSESFGMNDFSRYDQIGHFPGWKNLNGTTKNFKSKR</sequence>
<dbReference type="EMBL" id="CAJNOJ010000123">
    <property type="protein sequence ID" value="CAF1158013.1"/>
    <property type="molecule type" value="Genomic_DNA"/>
</dbReference>
<reference evidence="2" key="1">
    <citation type="submission" date="2021-02" db="EMBL/GenBank/DDBJ databases">
        <authorList>
            <person name="Nowell W R."/>
        </authorList>
    </citation>
    <scope>NUCLEOTIDE SEQUENCE</scope>
</reference>
<organism evidence="2 5">
    <name type="scientific">Adineta ricciae</name>
    <name type="common">Rotifer</name>
    <dbReference type="NCBI Taxonomy" id="249248"/>
    <lineage>
        <taxon>Eukaryota</taxon>
        <taxon>Metazoa</taxon>
        <taxon>Spiralia</taxon>
        <taxon>Gnathifera</taxon>
        <taxon>Rotifera</taxon>
        <taxon>Eurotatoria</taxon>
        <taxon>Bdelloidea</taxon>
        <taxon>Adinetida</taxon>
        <taxon>Adinetidae</taxon>
        <taxon>Adineta</taxon>
    </lineage>
</organism>
<dbReference type="OrthoDB" id="122438at2759"/>